<protein>
    <recommendedName>
        <fullName evidence="3">Immunoglobulin V-set domain-containing protein</fullName>
    </recommendedName>
</protein>
<dbReference type="PANTHER" id="PTHR23266">
    <property type="entry name" value="IMMUNOGLOBULIN HEAVY CHAIN"/>
    <property type="match status" value="1"/>
</dbReference>
<keyword evidence="2" id="KW-1185">Reference proteome</keyword>
<gene>
    <name evidence="1" type="ORF">QQF64_024954</name>
</gene>
<dbReference type="Proteomes" id="UP001558613">
    <property type="component" value="Unassembled WGS sequence"/>
</dbReference>
<sequence length="65" mass="7321">YIHKHYKSIKSTVVKRPGYTLTLSCRGSGFSFGCCSMHWIRQQAGKPLVWMGLGYSDESGHEAEL</sequence>
<feature type="non-terminal residue" evidence="1">
    <location>
        <position position="1"/>
    </location>
</feature>
<feature type="non-terminal residue" evidence="1">
    <location>
        <position position="65"/>
    </location>
</feature>
<dbReference type="EMBL" id="JAYMGO010000003">
    <property type="protein sequence ID" value="KAL1278281.1"/>
    <property type="molecule type" value="Genomic_DNA"/>
</dbReference>
<evidence type="ECO:0000313" key="2">
    <source>
        <dbReference type="Proteomes" id="UP001558613"/>
    </source>
</evidence>
<dbReference type="Gene3D" id="2.60.40.10">
    <property type="entry name" value="Immunoglobulins"/>
    <property type="match status" value="1"/>
</dbReference>
<accession>A0ABR3NN95</accession>
<evidence type="ECO:0000313" key="1">
    <source>
        <dbReference type="EMBL" id="KAL1278281.1"/>
    </source>
</evidence>
<dbReference type="InterPro" id="IPR013783">
    <property type="entry name" value="Ig-like_fold"/>
</dbReference>
<comment type="caution">
    <text evidence="1">The sequence shown here is derived from an EMBL/GenBank/DDBJ whole genome shotgun (WGS) entry which is preliminary data.</text>
</comment>
<dbReference type="InterPro" id="IPR050199">
    <property type="entry name" value="IgHV"/>
</dbReference>
<proteinExistence type="predicted"/>
<dbReference type="InterPro" id="IPR036179">
    <property type="entry name" value="Ig-like_dom_sf"/>
</dbReference>
<reference evidence="1 2" key="1">
    <citation type="submission" date="2023-09" db="EMBL/GenBank/DDBJ databases">
        <authorList>
            <person name="Wang M."/>
        </authorList>
    </citation>
    <scope>NUCLEOTIDE SEQUENCE [LARGE SCALE GENOMIC DNA]</scope>
    <source>
        <strain evidence="1">GT-2023</strain>
        <tissue evidence="1">Liver</tissue>
    </source>
</reference>
<dbReference type="SUPFAM" id="SSF48726">
    <property type="entry name" value="Immunoglobulin"/>
    <property type="match status" value="1"/>
</dbReference>
<name>A0ABR3NN95_9TELE</name>
<evidence type="ECO:0008006" key="3">
    <source>
        <dbReference type="Google" id="ProtNLM"/>
    </source>
</evidence>
<organism evidence="1 2">
    <name type="scientific">Cirrhinus molitorella</name>
    <name type="common">mud carp</name>
    <dbReference type="NCBI Taxonomy" id="172907"/>
    <lineage>
        <taxon>Eukaryota</taxon>
        <taxon>Metazoa</taxon>
        <taxon>Chordata</taxon>
        <taxon>Craniata</taxon>
        <taxon>Vertebrata</taxon>
        <taxon>Euteleostomi</taxon>
        <taxon>Actinopterygii</taxon>
        <taxon>Neopterygii</taxon>
        <taxon>Teleostei</taxon>
        <taxon>Ostariophysi</taxon>
        <taxon>Cypriniformes</taxon>
        <taxon>Cyprinidae</taxon>
        <taxon>Labeoninae</taxon>
        <taxon>Labeonini</taxon>
        <taxon>Cirrhinus</taxon>
    </lineage>
</organism>